<dbReference type="OrthoDB" id="18598at2759"/>
<dbReference type="VEuPathDB" id="TrichDB:TVAG_225810"/>
<keyword evidence="3" id="KW-1185">Reference proteome</keyword>
<dbReference type="VEuPathDB" id="TrichDB:TVAGG3_0289390"/>
<accession>A2DNW0</accession>
<organism evidence="2 3">
    <name type="scientific">Trichomonas vaginalis (strain ATCC PRA-98 / G3)</name>
    <dbReference type="NCBI Taxonomy" id="412133"/>
    <lineage>
        <taxon>Eukaryota</taxon>
        <taxon>Metamonada</taxon>
        <taxon>Parabasalia</taxon>
        <taxon>Trichomonadida</taxon>
        <taxon>Trichomonadidae</taxon>
        <taxon>Trichomonas</taxon>
    </lineage>
</organism>
<dbReference type="GO" id="GO:0034315">
    <property type="term" value="P:regulation of Arp2/3 complex-mediated actin nucleation"/>
    <property type="evidence" value="ECO:0000318"/>
    <property type="project" value="GO_Central"/>
</dbReference>
<feature type="region of interest" description="Disordered" evidence="1">
    <location>
        <begin position="703"/>
        <end position="722"/>
    </location>
</feature>
<evidence type="ECO:0000313" key="3">
    <source>
        <dbReference type="Proteomes" id="UP000001542"/>
    </source>
</evidence>
<dbReference type="RefSeq" id="XP_001578941.1">
    <property type="nucleotide sequence ID" value="XM_001578891.1"/>
</dbReference>
<dbReference type="AlphaFoldDB" id="A2DNW0"/>
<dbReference type="GO" id="GO:0030027">
    <property type="term" value="C:lamellipodium"/>
    <property type="evidence" value="ECO:0000318"/>
    <property type="project" value="GO_Central"/>
</dbReference>
<dbReference type="InParanoid" id="A2DNW0"/>
<protein>
    <recommendedName>
        <fullName evidence="4">Leucine Rich Repeat family protein</fullName>
    </recommendedName>
</protein>
<evidence type="ECO:0000256" key="1">
    <source>
        <dbReference type="SAM" id="MobiDB-lite"/>
    </source>
</evidence>
<gene>
    <name evidence="2" type="ORF">TVAG_225810</name>
</gene>
<dbReference type="Proteomes" id="UP000001542">
    <property type="component" value="Unassembled WGS sequence"/>
</dbReference>
<sequence>MPYQLAVSDARDRGINPLYAGIVQEISLAENAVDLILIVSPNYLLFYDFGDSKLLYQFSWLELTNFNYSAYNIQLTFGNSKFNCFSEEVNQILLTISESLQKILKTHELNAIGFTPYKNLIYEPTPESIISRVELYCKQKDIQMTQDIQISLYDFLTFSNSSISIRQFQNQKNILPILCDILPLVKSIVSVELSKVQGLDLFHHASYISREKSNIQHISINGKATESFSSYLDQIMKNNDLNLQGLTFSNSLFADSQLDQLKEVVIAKEIRSLGFQRAISDENMKYFCKEFINSRVGDILVYLNLDFSSNIRLSLIFPNIPNIQYLSLEKCDLDIADVLNSITKYRLNNLKAINLSANNNIDTNSLDSIILPESLESISVDNIKWMDDGLLHFFQMIENNYNEKGVRLSIVNARCPNKDWEAFFSYLNQSNLKTICSLVWDRNPVNNILFDFLLLNEDLSYLSVNYCFRDNDPDLIQLFANFLINSPNLLHLCVRGKKYATIGSYISIIVDSVFNSNLIYLDLSFNGGGDDSIIYIQDLFDSNLQVLVADGLCPDSLPVFRDFLETAANSHVFLSFPSSDASFIISQESGDKESLMRDFYRILDENQQKSDNFYSVFIDERDSRFPQYIDATNISISMNETRFEPSKQLFELSYAKSAEVLNINTPPEHVEESLIKSPTKDFFEPYKNHKRKRLRTKTKIDWISPTKNKPDSPKLPLVPGVKRPKQNTHVSIMVNNDDFDDAEDYIQKPMSSKRRNRSVPANLVSRTMDNPMIDGYTNLSDGGDVSNIQSTLANAGDVSLNQNDVNEAPLFIQKSVSTELNVDLETNNQTTEIRTKSLRERKKIRKSSNVISKWDFPIPSLPETGEDIWSDLDEQFSFDAVFDCIKDDSPFEPPKKSHHKN</sequence>
<dbReference type="KEGG" id="tva:5463458"/>
<name>A2DNW0_TRIV3</name>
<dbReference type="SMR" id="A2DNW0"/>
<reference evidence="2" key="2">
    <citation type="journal article" date="2007" name="Science">
        <title>Draft genome sequence of the sexually transmitted pathogen Trichomonas vaginalis.</title>
        <authorList>
            <person name="Carlton J.M."/>
            <person name="Hirt R.P."/>
            <person name="Silva J.C."/>
            <person name="Delcher A.L."/>
            <person name="Schatz M."/>
            <person name="Zhao Q."/>
            <person name="Wortman J.R."/>
            <person name="Bidwell S.L."/>
            <person name="Alsmark U.C.M."/>
            <person name="Besteiro S."/>
            <person name="Sicheritz-Ponten T."/>
            <person name="Noel C.J."/>
            <person name="Dacks J.B."/>
            <person name="Foster P.G."/>
            <person name="Simillion C."/>
            <person name="Van de Peer Y."/>
            <person name="Miranda-Saavedra D."/>
            <person name="Barton G.J."/>
            <person name="Westrop G.D."/>
            <person name="Mueller S."/>
            <person name="Dessi D."/>
            <person name="Fiori P.L."/>
            <person name="Ren Q."/>
            <person name="Paulsen I."/>
            <person name="Zhang H."/>
            <person name="Bastida-Corcuera F.D."/>
            <person name="Simoes-Barbosa A."/>
            <person name="Brown M.T."/>
            <person name="Hayes R.D."/>
            <person name="Mukherjee M."/>
            <person name="Okumura C.Y."/>
            <person name="Schneider R."/>
            <person name="Smith A.J."/>
            <person name="Vanacova S."/>
            <person name="Villalvazo M."/>
            <person name="Haas B.J."/>
            <person name="Pertea M."/>
            <person name="Feldblyum T.V."/>
            <person name="Utterback T.R."/>
            <person name="Shu C.L."/>
            <person name="Osoegawa K."/>
            <person name="de Jong P.J."/>
            <person name="Hrdy I."/>
            <person name="Horvathova L."/>
            <person name="Zubacova Z."/>
            <person name="Dolezal P."/>
            <person name="Malik S.B."/>
            <person name="Logsdon J.M. Jr."/>
            <person name="Henze K."/>
            <person name="Gupta A."/>
            <person name="Wang C.C."/>
            <person name="Dunne R.L."/>
            <person name="Upcroft J.A."/>
            <person name="Upcroft P."/>
            <person name="White O."/>
            <person name="Salzberg S.L."/>
            <person name="Tang P."/>
            <person name="Chiu C.-H."/>
            <person name="Lee Y.-S."/>
            <person name="Embley T.M."/>
            <person name="Coombs G.H."/>
            <person name="Mottram J.C."/>
            <person name="Tachezy J."/>
            <person name="Fraser-Liggett C.M."/>
            <person name="Johnson P.J."/>
        </authorList>
    </citation>
    <scope>NUCLEOTIDE SEQUENCE [LARGE SCALE GENOMIC DNA]</scope>
    <source>
        <strain evidence="2">G3</strain>
    </source>
</reference>
<dbReference type="EMBL" id="DS113224">
    <property type="protein sequence ID" value="EAY17955.1"/>
    <property type="molecule type" value="Genomic_DNA"/>
</dbReference>
<reference evidence="2" key="1">
    <citation type="submission" date="2006-10" db="EMBL/GenBank/DDBJ databases">
        <authorList>
            <person name="Amadeo P."/>
            <person name="Zhao Q."/>
            <person name="Wortman J."/>
            <person name="Fraser-Liggett C."/>
            <person name="Carlton J."/>
        </authorList>
    </citation>
    <scope>NUCLEOTIDE SEQUENCE</scope>
    <source>
        <strain evidence="2">G3</strain>
    </source>
</reference>
<dbReference type="Gene3D" id="3.80.10.10">
    <property type="entry name" value="Ribonuclease Inhibitor"/>
    <property type="match status" value="1"/>
</dbReference>
<evidence type="ECO:0000313" key="2">
    <source>
        <dbReference type="EMBL" id="EAY17955.1"/>
    </source>
</evidence>
<evidence type="ECO:0008006" key="4">
    <source>
        <dbReference type="Google" id="ProtNLM"/>
    </source>
</evidence>
<dbReference type="SUPFAM" id="SSF52047">
    <property type="entry name" value="RNI-like"/>
    <property type="match status" value="1"/>
</dbReference>
<dbReference type="InterPro" id="IPR032675">
    <property type="entry name" value="LRR_dom_sf"/>
</dbReference>
<proteinExistence type="predicted"/>
<dbReference type="GO" id="GO:0016477">
    <property type="term" value="P:cell migration"/>
    <property type="evidence" value="ECO:0000318"/>
    <property type="project" value="GO_Central"/>
</dbReference>
<dbReference type="GO" id="GO:0005886">
    <property type="term" value="C:plasma membrane"/>
    <property type="evidence" value="ECO:0000318"/>
    <property type="project" value="GO_Central"/>
</dbReference>